<organism evidence="1 2">
    <name type="scientific">Chaenocephalus aceratus</name>
    <name type="common">Blackfin icefish</name>
    <name type="synonym">Chaenichthys aceratus</name>
    <dbReference type="NCBI Taxonomy" id="36190"/>
    <lineage>
        <taxon>Eukaryota</taxon>
        <taxon>Metazoa</taxon>
        <taxon>Chordata</taxon>
        <taxon>Craniata</taxon>
        <taxon>Vertebrata</taxon>
        <taxon>Euteleostomi</taxon>
        <taxon>Actinopterygii</taxon>
        <taxon>Neopterygii</taxon>
        <taxon>Teleostei</taxon>
        <taxon>Neoteleostei</taxon>
        <taxon>Acanthomorphata</taxon>
        <taxon>Eupercaria</taxon>
        <taxon>Perciformes</taxon>
        <taxon>Notothenioidei</taxon>
        <taxon>Channichthyidae</taxon>
        <taxon>Chaenocephalus</taxon>
    </lineage>
</organism>
<dbReference type="Proteomes" id="UP001057452">
    <property type="component" value="Chromosome 5"/>
</dbReference>
<keyword evidence="2" id="KW-1185">Reference proteome</keyword>
<accession>A0ACB9XKP6</accession>
<name>A0ACB9XKP6_CHAAC</name>
<comment type="caution">
    <text evidence="1">The sequence shown here is derived from an EMBL/GenBank/DDBJ whole genome shotgun (WGS) entry which is preliminary data.</text>
</comment>
<reference evidence="1" key="1">
    <citation type="submission" date="2022-05" db="EMBL/GenBank/DDBJ databases">
        <title>Chromosome-level genome of Chaenocephalus aceratus.</title>
        <authorList>
            <person name="Park H."/>
        </authorList>
    </citation>
    <scope>NUCLEOTIDE SEQUENCE</scope>
    <source>
        <strain evidence="1">KU_202001</strain>
    </source>
</reference>
<protein>
    <submittedName>
        <fullName evidence="1">Uncharacterized protein</fullName>
    </submittedName>
</protein>
<dbReference type="EMBL" id="CM043789">
    <property type="protein sequence ID" value="KAI4827232.1"/>
    <property type="molecule type" value="Genomic_DNA"/>
</dbReference>
<proteinExistence type="predicted"/>
<gene>
    <name evidence="1" type="ORF">KUCAC02_030643</name>
</gene>
<evidence type="ECO:0000313" key="2">
    <source>
        <dbReference type="Proteomes" id="UP001057452"/>
    </source>
</evidence>
<sequence>MLAPLLMIQPITVPVQADSSATSIDVRREEQECYGAEQWIHSDPVPKASQSTAGSSGGYAKSIGFMEDGRQADGGFPQQLDSWNGFQYLMCSPRSELVGTQLRGHLHVLFFRPDMLVLQTNAQPRVGGVLLHTVHFLFSHNGLPFCSFTLVKSSSYFLTFADYKDL</sequence>
<evidence type="ECO:0000313" key="1">
    <source>
        <dbReference type="EMBL" id="KAI4827232.1"/>
    </source>
</evidence>